<evidence type="ECO:0000313" key="2">
    <source>
        <dbReference type="EMBL" id="KAJ7713746.1"/>
    </source>
</evidence>
<gene>
    <name evidence="2" type="ORF">B0H16DRAFT_1743071</name>
</gene>
<feature type="region of interest" description="Disordered" evidence="1">
    <location>
        <begin position="31"/>
        <end position="113"/>
    </location>
</feature>
<evidence type="ECO:0000256" key="1">
    <source>
        <dbReference type="SAM" id="MobiDB-lite"/>
    </source>
</evidence>
<protein>
    <submittedName>
        <fullName evidence="2">Uncharacterized protein</fullName>
    </submittedName>
</protein>
<organism evidence="2 3">
    <name type="scientific">Mycena metata</name>
    <dbReference type="NCBI Taxonomy" id="1033252"/>
    <lineage>
        <taxon>Eukaryota</taxon>
        <taxon>Fungi</taxon>
        <taxon>Dikarya</taxon>
        <taxon>Basidiomycota</taxon>
        <taxon>Agaricomycotina</taxon>
        <taxon>Agaricomycetes</taxon>
        <taxon>Agaricomycetidae</taxon>
        <taxon>Agaricales</taxon>
        <taxon>Marasmiineae</taxon>
        <taxon>Mycenaceae</taxon>
        <taxon>Mycena</taxon>
    </lineage>
</organism>
<keyword evidence="3" id="KW-1185">Reference proteome</keyword>
<name>A0AAD7H760_9AGAR</name>
<feature type="compositionally biased region" description="Low complexity" evidence="1">
    <location>
        <begin position="31"/>
        <end position="54"/>
    </location>
</feature>
<evidence type="ECO:0000313" key="3">
    <source>
        <dbReference type="Proteomes" id="UP001215598"/>
    </source>
</evidence>
<dbReference type="EMBL" id="JARKIB010000336">
    <property type="protein sequence ID" value="KAJ7713746.1"/>
    <property type="molecule type" value="Genomic_DNA"/>
</dbReference>
<dbReference type="Proteomes" id="UP001215598">
    <property type="component" value="Unassembled WGS sequence"/>
</dbReference>
<feature type="compositionally biased region" description="Basic and acidic residues" evidence="1">
    <location>
        <begin position="76"/>
        <end position="96"/>
    </location>
</feature>
<sequence length="188" mass="19531">MGVLRTLEASAAVERLRAVGGRAFVREVLGSASSSPFTSTSASTSPAPTFTFATDKNADKHTDADASTDILAKAAASERELARTREREREEARGAEGGEGGSSSSSLSDEDVLDGLDGYADAAVYEDGFGDEDGEQEGAEADVEKLLTTSAAAQAFRRTLGSSEVFEDAGAGLEEARDRVVDLLTGEV</sequence>
<reference evidence="2" key="1">
    <citation type="submission" date="2023-03" db="EMBL/GenBank/DDBJ databases">
        <title>Massive genome expansion in bonnet fungi (Mycena s.s.) driven by repeated elements and novel gene families across ecological guilds.</title>
        <authorList>
            <consortium name="Lawrence Berkeley National Laboratory"/>
            <person name="Harder C.B."/>
            <person name="Miyauchi S."/>
            <person name="Viragh M."/>
            <person name="Kuo A."/>
            <person name="Thoen E."/>
            <person name="Andreopoulos B."/>
            <person name="Lu D."/>
            <person name="Skrede I."/>
            <person name="Drula E."/>
            <person name="Henrissat B."/>
            <person name="Morin E."/>
            <person name="Kohler A."/>
            <person name="Barry K."/>
            <person name="LaButti K."/>
            <person name="Morin E."/>
            <person name="Salamov A."/>
            <person name="Lipzen A."/>
            <person name="Mereny Z."/>
            <person name="Hegedus B."/>
            <person name="Baldrian P."/>
            <person name="Stursova M."/>
            <person name="Weitz H."/>
            <person name="Taylor A."/>
            <person name="Grigoriev I.V."/>
            <person name="Nagy L.G."/>
            <person name="Martin F."/>
            <person name="Kauserud H."/>
        </authorList>
    </citation>
    <scope>NUCLEOTIDE SEQUENCE</scope>
    <source>
        <strain evidence="2">CBHHK182m</strain>
    </source>
</reference>
<dbReference type="AlphaFoldDB" id="A0AAD7H760"/>
<proteinExistence type="predicted"/>
<comment type="caution">
    <text evidence="2">The sequence shown here is derived from an EMBL/GenBank/DDBJ whole genome shotgun (WGS) entry which is preliminary data.</text>
</comment>
<accession>A0AAD7H760</accession>